<dbReference type="PANTHER" id="PTHR47506:SF1">
    <property type="entry name" value="HTH-TYPE TRANSCRIPTIONAL REGULATOR YJDC"/>
    <property type="match status" value="1"/>
</dbReference>
<proteinExistence type="predicted"/>
<dbReference type="InterPro" id="IPR011075">
    <property type="entry name" value="TetR_C"/>
</dbReference>
<sequence length="197" mass="21994">MARPKSYNVEEVVERVVYAFWQHGYQALGLRELEHLTGLNQFAIRSEFGGKEGLYLTALELYTERAISHAMQPVRDGGFRQISVFLTSLVTDGSMTSSKYGCLIVNTGIENARVGSKRLEEAVRRYWHELESSFLVCLQNAIAAEEIDPDIDPEQIAKGLVSAVMGVHAQNRLDQKTDAGIQLVDILCSQLKSMELS</sequence>
<protein>
    <submittedName>
        <fullName evidence="4">Copper outer membrane regulator</fullName>
    </submittedName>
</protein>
<dbReference type="Pfam" id="PF16925">
    <property type="entry name" value="TetR_C_13"/>
    <property type="match status" value="1"/>
</dbReference>
<dbReference type="PANTHER" id="PTHR47506">
    <property type="entry name" value="TRANSCRIPTIONAL REGULATORY PROTEIN"/>
    <property type="match status" value="1"/>
</dbReference>
<evidence type="ECO:0000256" key="1">
    <source>
        <dbReference type="ARBA" id="ARBA00023015"/>
    </source>
</evidence>
<dbReference type="STRING" id="311410.LA5095_02138"/>
<dbReference type="SUPFAM" id="SSF46689">
    <property type="entry name" value="Homeodomain-like"/>
    <property type="match status" value="1"/>
</dbReference>
<evidence type="ECO:0000259" key="3">
    <source>
        <dbReference type="Pfam" id="PF16925"/>
    </source>
</evidence>
<feature type="domain" description="Tetracyclin repressor-like C-terminal" evidence="3">
    <location>
        <begin position="98"/>
        <end position="179"/>
    </location>
</feature>
<dbReference type="RefSeq" id="WP_055114762.1">
    <property type="nucleotide sequence ID" value="NZ_CXWA01000002.1"/>
</dbReference>
<evidence type="ECO:0000313" key="4">
    <source>
        <dbReference type="EMBL" id="CTQ66172.1"/>
    </source>
</evidence>
<accession>A0A0M7A9M2</accession>
<evidence type="ECO:0000313" key="5">
    <source>
        <dbReference type="Proteomes" id="UP000049983"/>
    </source>
</evidence>
<keyword evidence="5" id="KW-1185">Reference proteome</keyword>
<keyword evidence="2" id="KW-0804">Transcription</keyword>
<gene>
    <name evidence="4" type="primary">comR_2</name>
    <name evidence="4" type="ORF">LA5096_00994</name>
</gene>
<dbReference type="OrthoDB" id="9779746at2"/>
<dbReference type="InterPro" id="IPR036271">
    <property type="entry name" value="Tet_transcr_reg_TetR-rel_C_sf"/>
</dbReference>
<reference evidence="5" key="1">
    <citation type="submission" date="2015-07" db="EMBL/GenBank/DDBJ databases">
        <authorList>
            <person name="Rodrigo-Torres Lidia"/>
            <person name="Arahal R.David."/>
        </authorList>
    </citation>
    <scope>NUCLEOTIDE SEQUENCE [LARGE SCALE GENOMIC DNA]</scope>
    <source>
        <strain evidence="5">CECT 5096</strain>
    </source>
</reference>
<dbReference type="Proteomes" id="UP000049983">
    <property type="component" value="Unassembled WGS sequence"/>
</dbReference>
<name>A0A0M7A9M2_9HYPH</name>
<dbReference type="EMBL" id="CXWC01000002">
    <property type="protein sequence ID" value="CTQ66172.1"/>
    <property type="molecule type" value="Genomic_DNA"/>
</dbReference>
<dbReference type="Gene3D" id="1.10.357.10">
    <property type="entry name" value="Tetracycline Repressor, domain 2"/>
    <property type="match status" value="1"/>
</dbReference>
<dbReference type="Gene3D" id="1.10.10.60">
    <property type="entry name" value="Homeodomain-like"/>
    <property type="match status" value="1"/>
</dbReference>
<keyword evidence="1" id="KW-0805">Transcription regulation</keyword>
<dbReference type="AlphaFoldDB" id="A0A0M7A9M2"/>
<organism evidence="4 5">
    <name type="scientific">Roseibium album</name>
    <dbReference type="NCBI Taxonomy" id="311410"/>
    <lineage>
        <taxon>Bacteria</taxon>
        <taxon>Pseudomonadati</taxon>
        <taxon>Pseudomonadota</taxon>
        <taxon>Alphaproteobacteria</taxon>
        <taxon>Hyphomicrobiales</taxon>
        <taxon>Stappiaceae</taxon>
        <taxon>Roseibium</taxon>
    </lineage>
</organism>
<evidence type="ECO:0000256" key="2">
    <source>
        <dbReference type="ARBA" id="ARBA00023163"/>
    </source>
</evidence>
<dbReference type="GeneID" id="97668428"/>
<dbReference type="SUPFAM" id="SSF48498">
    <property type="entry name" value="Tetracyclin repressor-like, C-terminal domain"/>
    <property type="match status" value="1"/>
</dbReference>
<dbReference type="InterPro" id="IPR009057">
    <property type="entry name" value="Homeodomain-like_sf"/>
</dbReference>